<dbReference type="EMBL" id="JAYMYQ010000010">
    <property type="protein sequence ID" value="KAK7307946.1"/>
    <property type="molecule type" value="Genomic_DNA"/>
</dbReference>
<proteinExistence type="predicted"/>
<organism evidence="1 2">
    <name type="scientific">Canavalia gladiata</name>
    <name type="common">Sword bean</name>
    <name type="synonym">Dolichos gladiatus</name>
    <dbReference type="NCBI Taxonomy" id="3824"/>
    <lineage>
        <taxon>Eukaryota</taxon>
        <taxon>Viridiplantae</taxon>
        <taxon>Streptophyta</taxon>
        <taxon>Embryophyta</taxon>
        <taxon>Tracheophyta</taxon>
        <taxon>Spermatophyta</taxon>
        <taxon>Magnoliopsida</taxon>
        <taxon>eudicotyledons</taxon>
        <taxon>Gunneridae</taxon>
        <taxon>Pentapetalae</taxon>
        <taxon>rosids</taxon>
        <taxon>fabids</taxon>
        <taxon>Fabales</taxon>
        <taxon>Fabaceae</taxon>
        <taxon>Papilionoideae</taxon>
        <taxon>50 kb inversion clade</taxon>
        <taxon>NPAAA clade</taxon>
        <taxon>indigoferoid/millettioid clade</taxon>
        <taxon>Phaseoleae</taxon>
        <taxon>Canavalia</taxon>
    </lineage>
</organism>
<dbReference type="AlphaFoldDB" id="A0AAN9K0X0"/>
<comment type="caution">
    <text evidence="1">The sequence shown here is derived from an EMBL/GenBank/DDBJ whole genome shotgun (WGS) entry which is preliminary data.</text>
</comment>
<reference evidence="1 2" key="1">
    <citation type="submission" date="2024-01" db="EMBL/GenBank/DDBJ databases">
        <title>The genomes of 5 underutilized Papilionoideae crops provide insights into root nodulation and disease resistanc.</title>
        <authorList>
            <person name="Jiang F."/>
        </authorList>
    </citation>
    <scope>NUCLEOTIDE SEQUENCE [LARGE SCALE GENOMIC DNA]</scope>
    <source>
        <strain evidence="1">LVBAO_FW01</strain>
        <tissue evidence="1">Leaves</tissue>
    </source>
</reference>
<name>A0AAN9K0X0_CANGL</name>
<keyword evidence="2" id="KW-1185">Reference proteome</keyword>
<evidence type="ECO:0000313" key="2">
    <source>
        <dbReference type="Proteomes" id="UP001367508"/>
    </source>
</evidence>
<evidence type="ECO:0000313" key="1">
    <source>
        <dbReference type="EMBL" id="KAK7307946.1"/>
    </source>
</evidence>
<accession>A0AAN9K0X0</accession>
<dbReference type="Proteomes" id="UP001367508">
    <property type="component" value="Unassembled WGS sequence"/>
</dbReference>
<sequence length="142" mass="15757">MKALSKMLEALTQTQLAQVPAVSRSNPYNFYSPIYHKDGGCAIGVCLAQQEEESPPQLDASWGWNYCTNSKDGWLFFLNRLGGALTCQIEVESTFIPNYTYVSDMDLGTHAKEDSIATVERLLMSVLESNAQTHNSLDTEVV</sequence>
<protein>
    <submittedName>
        <fullName evidence="1">Uncharacterized protein</fullName>
    </submittedName>
</protein>
<gene>
    <name evidence="1" type="ORF">VNO77_41449</name>
</gene>